<dbReference type="VEuPathDB" id="VectorBase:GPPI010206"/>
<organism evidence="1 2">
    <name type="scientific">Glossina palpalis gambiensis</name>
    <dbReference type="NCBI Taxonomy" id="67801"/>
    <lineage>
        <taxon>Eukaryota</taxon>
        <taxon>Metazoa</taxon>
        <taxon>Ecdysozoa</taxon>
        <taxon>Arthropoda</taxon>
        <taxon>Hexapoda</taxon>
        <taxon>Insecta</taxon>
        <taxon>Pterygota</taxon>
        <taxon>Neoptera</taxon>
        <taxon>Endopterygota</taxon>
        <taxon>Diptera</taxon>
        <taxon>Brachycera</taxon>
        <taxon>Muscomorpha</taxon>
        <taxon>Hippoboscoidea</taxon>
        <taxon>Glossinidae</taxon>
        <taxon>Glossina</taxon>
    </lineage>
</organism>
<sequence length="71" mass="8253">MSNFWFDRIFGIAIVCDSRPCLLGQTPWIFTLSNLYNENAAVKSFKRTYGYVAHDVNKRTTLARPRPAQER</sequence>
<name>A0A1B0AVP5_9MUSC</name>
<evidence type="ECO:0000313" key="1">
    <source>
        <dbReference type="EnsemblMetazoa" id="GPPI010206-PA"/>
    </source>
</evidence>
<accession>A0A1B0AVP5</accession>
<dbReference type="Proteomes" id="UP000092460">
    <property type="component" value="Unassembled WGS sequence"/>
</dbReference>
<dbReference type="EMBL" id="JXJN01004342">
    <property type="status" value="NOT_ANNOTATED_CDS"/>
    <property type="molecule type" value="Genomic_DNA"/>
</dbReference>
<reference evidence="2" key="1">
    <citation type="submission" date="2015-01" db="EMBL/GenBank/DDBJ databases">
        <authorList>
            <person name="Aksoy S."/>
            <person name="Warren W."/>
            <person name="Wilson R.K."/>
        </authorList>
    </citation>
    <scope>NUCLEOTIDE SEQUENCE [LARGE SCALE GENOMIC DNA]</scope>
    <source>
        <strain evidence="2">IAEA</strain>
    </source>
</reference>
<evidence type="ECO:0000313" key="2">
    <source>
        <dbReference type="Proteomes" id="UP000092460"/>
    </source>
</evidence>
<dbReference type="EnsemblMetazoa" id="GPPI010206-RA">
    <property type="protein sequence ID" value="GPPI010206-PA"/>
    <property type="gene ID" value="GPPI010206"/>
</dbReference>
<dbReference type="AlphaFoldDB" id="A0A1B0AVP5"/>
<dbReference type="EMBL" id="JXJN01004343">
    <property type="status" value="NOT_ANNOTATED_CDS"/>
    <property type="molecule type" value="Genomic_DNA"/>
</dbReference>
<reference evidence="1" key="2">
    <citation type="submission" date="2020-05" db="UniProtKB">
        <authorList>
            <consortium name="EnsemblMetazoa"/>
        </authorList>
    </citation>
    <scope>IDENTIFICATION</scope>
    <source>
        <strain evidence="1">IAEA</strain>
    </source>
</reference>
<keyword evidence="2" id="KW-1185">Reference proteome</keyword>
<proteinExistence type="predicted"/>
<protein>
    <submittedName>
        <fullName evidence="1">Uncharacterized protein</fullName>
    </submittedName>
</protein>